<organism evidence="2 3">
    <name type="scientific">Brevundimonas nasdae</name>
    <dbReference type="NCBI Taxonomy" id="172043"/>
    <lineage>
        <taxon>Bacteria</taxon>
        <taxon>Pseudomonadati</taxon>
        <taxon>Pseudomonadota</taxon>
        <taxon>Alphaproteobacteria</taxon>
        <taxon>Caulobacterales</taxon>
        <taxon>Caulobacteraceae</taxon>
        <taxon>Brevundimonas</taxon>
    </lineage>
</organism>
<feature type="compositionally biased region" description="Basic and acidic residues" evidence="1">
    <location>
        <begin position="24"/>
        <end position="36"/>
    </location>
</feature>
<dbReference type="AlphaFoldDB" id="A0A0B4CXC8"/>
<sequence length="114" mass="12792">MAAKTTLTDAQRKPPKGVATQAKRGLDLRDKHDRGGTEVGVRRAHQLADQKPVSDKDIKDIYSYFARHTVDKDGKGWASRTDPSAGYIAWLLWGGDPAERWIKRLHDRLEKANG</sequence>
<accession>A0A0B4CXC8</accession>
<comment type="caution">
    <text evidence="2">The sequence shown here is derived from an EMBL/GenBank/DDBJ whole genome shotgun (WGS) entry which is preliminary data.</text>
</comment>
<dbReference type="EMBL" id="JWSY01000009">
    <property type="protein sequence ID" value="KIC59031.1"/>
    <property type="molecule type" value="Genomic_DNA"/>
</dbReference>
<feature type="region of interest" description="Disordered" evidence="1">
    <location>
        <begin position="1"/>
        <end position="40"/>
    </location>
</feature>
<reference evidence="2 3" key="1">
    <citation type="submission" date="2014-12" db="EMBL/GenBank/DDBJ databases">
        <title>Genome sequencing of Brevundimonas nasdae TPW30.</title>
        <authorList>
            <person name="Tan P.W."/>
            <person name="Chan K.-G."/>
        </authorList>
    </citation>
    <scope>NUCLEOTIDE SEQUENCE [LARGE SCALE GENOMIC DNA]</scope>
    <source>
        <strain evidence="2 3">TPW30</strain>
    </source>
</reference>
<protein>
    <submittedName>
        <fullName evidence="2">Uncharacterized protein</fullName>
    </submittedName>
</protein>
<evidence type="ECO:0000313" key="2">
    <source>
        <dbReference type="EMBL" id="KIC59031.1"/>
    </source>
</evidence>
<dbReference type="STRING" id="172043.RM53_07580"/>
<evidence type="ECO:0000313" key="3">
    <source>
        <dbReference type="Proteomes" id="UP000031166"/>
    </source>
</evidence>
<gene>
    <name evidence="2" type="ORF">RM53_07580</name>
</gene>
<proteinExistence type="predicted"/>
<name>A0A0B4CXC8_9CAUL</name>
<dbReference type="Proteomes" id="UP000031166">
    <property type="component" value="Unassembled WGS sequence"/>
</dbReference>
<evidence type="ECO:0000256" key="1">
    <source>
        <dbReference type="SAM" id="MobiDB-lite"/>
    </source>
</evidence>
<dbReference type="RefSeq" id="WP_039245605.1">
    <property type="nucleotide sequence ID" value="NZ_JBBCLU010000005.1"/>
</dbReference>